<dbReference type="AlphaFoldDB" id="A0A430HZQ5"/>
<accession>A0A430HZQ5</accession>
<dbReference type="RefSeq" id="WP_126120277.1">
    <property type="nucleotide sequence ID" value="NZ_RXHJ01000005.1"/>
</dbReference>
<keyword evidence="2" id="KW-1185">Reference proteome</keyword>
<sequence>MAHTPPSHPEHTPYDSLAYLARVVNGLLDLADDEIHGVHTGTITNTDDLPEHLADAVESIEIAARIIRYEATVHGVYQRSVYSTGIPTTTIRQEPCREPQDDGTTRPVLHDMTCDLYPDGHQTHPLFRPAEHLPK</sequence>
<gene>
    <name evidence="1" type="ORF">EAH68_05285</name>
</gene>
<dbReference type="OrthoDB" id="9986316at2"/>
<protein>
    <submittedName>
        <fullName evidence="1">Uncharacterized protein</fullName>
    </submittedName>
</protein>
<evidence type="ECO:0000313" key="2">
    <source>
        <dbReference type="Proteomes" id="UP000274907"/>
    </source>
</evidence>
<dbReference type="Proteomes" id="UP000274907">
    <property type="component" value="Unassembled WGS sequence"/>
</dbReference>
<reference evidence="1 2" key="1">
    <citation type="submission" date="2018-12" db="EMBL/GenBank/DDBJ databases">
        <title>YIM 101343 draft genome.</title>
        <authorList>
            <person name="Chen X."/>
        </authorList>
    </citation>
    <scope>NUCLEOTIDE SEQUENCE [LARGE SCALE GENOMIC DNA]</scope>
    <source>
        <strain evidence="1 2">YIM 101343</strain>
    </source>
</reference>
<proteinExistence type="predicted"/>
<evidence type="ECO:0000313" key="1">
    <source>
        <dbReference type="EMBL" id="RSZ64407.1"/>
    </source>
</evidence>
<name>A0A430HZQ5_9CORY</name>
<comment type="caution">
    <text evidence="1">The sequence shown here is derived from an EMBL/GenBank/DDBJ whole genome shotgun (WGS) entry which is preliminary data.</text>
</comment>
<organism evidence="1 2">
    <name type="scientific">Corynebacterium hylobatis</name>
    <dbReference type="NCBI Taxonomy" id="1859290"/>
    <lineage>
        <taxon>Bacteria</taxon>
        <taxon>Bacillati</taxon>
        <taxon>Actinomycetota</taxon>
        <taxon>Actinomycetes</taxon>
        <taxon>Mycobacteriales</taxon>
        <taxon>Corynebacteriaceae</taxon>
        <taxon>Corynebacterium</taxon>
    </lineage>
</organism>
<dbReference type="EMBL" id="RXHJ01000005">
    <property type="protein sequence ID" value="RSZ64407.1"/>
    <property type="molecule type" value="Genomic_DNA"/>
</dbReference>